<name>S0FI70_RUMCE</name>
<dbReference type="InterPro" id="IPR055170">
    <property type="entry name" value="GFO_IDH_MocA-like_dom"/>
</dbReference>
<dbReference type="PANTHER" id="PTHR43708">
    <property type="entry name" value="CONSERVED EXPRESSED OXIDOREDUCTASE (EUROFUNG)"/>
    <property type="match status" value="1"/>
</dbReference>
<evidence type="ECO:0000259" key="2">
    <source>
        <dbReference type="Pfam" id="PF22725"/>
    </source>
</evidence>
<dbReference type="Gene3D" id="3.30.360.10">
    <property type="entry name" value="Dihydrodipicolinate Reductase, domain 2"/>
    <property type="match status" value="1"/>
</dbReference>
<sequence>MSIKAAIIGFGGMGSFHAQQIKQINSIEITGVYDINPQKVQEGVKKGYKGYSTLEECLSDDTELVIIATPNNFHKELSIEALRAGKHVICEKPVMMNAKELEEVLEVSKQEKKIFTVHQNRRWDKDFRIVKEALDRKLIGKPFYIESRVQGSRGIPGDWRCVREAGGGMLLDWGVHLLDQLLWLVDSPVTEVYAHLLSVKFEGVDDNFKVLLKFENGLSALIEVDTYTFIPLPRWHISTDSGTLVINDWECSGKILKANLVEFKWEEGIVHTSAGPTKTMAPRPVETIDELPLPQMEPDCKDYYDNVAKAVKGEGELIVTPAQAMRVMRIIDAIFESAKCGECIKGVDIYET</sequence>
<comment type="caution">
    <text evidence="3">The sequence shown here is derived from an EMBL/GenBank/DDBJ whole genome shotgun (WGS) entry which is preliminary data.</text>
</comment>
<dbReference type="AlphaFoldDB" id="S0FI70"/>
<dbReference type="Gene3D" id="3.40.50.720">
    <property type="entry name" value="NAD(P)-binding Rossmann-like Domain"/>
    <property type="match status" value="1"/>
</dbReference>
<dbReference type="Pfam" id="PF22725">
    <property type="entry name" value="GFO_IDH_MocA_C3"/>
    <property type="match status" value="1"/>
</dbReference>
<dbReference type="RefSeq" id="WP_004630087.1">
    <property type="nucleotide sequence ID" value="NZ_AORV01000065.1"/>
</dbReference>
<dbReference type="eggNOG" id="COG0673">
    <property type="taxonomic scope" value="Bacteria"/>
</dbReference>
<protein>
    <submittedName>
        <fullName evidence="3">Oxidoreductase domain-containing protein</fullName>
    </submittedName>
</protein>
<evidence type="ECO:0000259" key="1">
    <source>
        <dbReference type="Pfam" id="PF01408"/>
    </source>
</evidence>
<proteinExistence type="predicted"/>
<organism evidence="3 4">
    <name type="scientific">Ruminiclostridium cellobioparum subsp. termitidis CT1112</name>
    <dbReference type="NCBI Taxonomy" id="1195236"/>
    <lineage>
        <taxon>Bacteria</taxon>
        <taxon>Bacillati</taxon>
        <taxon>Bacillota</taxon>
        <taxon>Clostridia</taxon>
        <taxon>Eubacteriales</taxon>
        <taxon>Oscillospiraceae</taxon>
        <taxon>Ruminiclostridium</taxon>
    </lineage>
</organism>
<accession>S0FI70</accession>
<feature type="domain" description="Gfo/Idh/MocA-like oxidoreductase N-terminal" evidence="1">
    <location>
        <begin position="3"/>
        <end position="118"/>
    </location>
</feature>
<dbReference type="GO" id="GO:0000166">
    <property type="term" value="F:nucleotide binding"/>
    <property type="evidence" value="ECO:0007669"/>
    <property type="project" value="InterPro"/>
</dbReference>
<dbReference type="PATRIC" id="fig|1195236.3.peg.4978"/>
<keyword evidence="4" id="KW-1185">Reference proteome</keyword>
<reference evidence="3 4" key="1">
    <citation type="journal article" date="2013" name="Genome Announc.">
        <title>Draft Genome Sequence of the Cellulolytic, Mesophilic, Anaerobic Bacterium Clostridium termitidis Strain CT1112 (DSM 5398).</title>
        <authorList>
            <person name="Lal S."/>
            <person name="Ramachandran U."/>
            <person name="Zhang X."/>
            <person name="Munir R."/>
            <person name="Sparling R."/>
            <person name="Levin D.B."/>
        </authorList>
    </citation>
    <scope>NUCLEOTIDE SEQUENCE [LARGE SCALE GENOMIC DNA]</scope>
    <source>
        <strain evidence="3 4">CT1112</strain>
    </source>
</reference>
<dbReference type="STRING" id="1195236.CTER_4789"/>
<dbReference type="InterPro" id="IPR000683">
    <property type="entry name" value="Gfo/Idh/MocA-like_OxRdtase_N"/>
</dbReference>
<gene>
    <name evidence="3" type="ORF">CTER_4789</name>
</gene>
<dbReference type="InterPro" id="IPR051317">
    <property type="entry name" value="Gfo/Idh/MocA_oxidoreduct"/>
</dbReference>
<dbReference type="Proteomes" id="UP000014155">
    <property type="component" value="Unassembled WGS sequence"/>
</dbReference>
<dbReference type="InterPro" id="IPR036291">
    <property type="entry name" value="NAD(P)-bd_dom_sf"/>
</dbReference>
<evidence type="ECO:0000313" key="4">
    <source>
        <dbReference type="Proteomes" id="UP000014155"/>
    </source>
</evidence>
<dbReference type="EMBL" id="AORV01000065">
    <property type="protein sequence ID" value="EMS69746.1"/>
    <property type="molecule type" value="Genomic_DNA"/>
</dbReference>
<dbReference type="Pfam" id="PF01408">
    <property type="entry name" value="GFO_IDH_MocA"/>
    <property type="match status" value="1"/>
</dbReference>
<feature type="domain" description="GFO/IDH/MocA-like oxidoreductase" evidence="2">
    <location>
        <begin position="127"/>
        <end position="244"/>
    </location>
</feature>
<dbReference type="PANTHER" id="PTHR43708:SF8">
    <property type="entry name" value="OXIDOREDUCTASE"/>
    <property type="match status" value="1"/>
</dbReference>
<evidence type="ECO:0000313" key="3">
    <source>
        <dbReference type="EMBL" id="EMS69746.1"/>
    </source>
</evidence>
<dbReference type="SUPFAM" id="SSF55347">
    <property type="entry name" value="Glyceraldehyde-3-phosphate dehydrogenase-like, C-terminal domain"/>
    <property type="match status" value="1"/>
</dbReference>
<dbReference type="SUPFAM" id="SSF51735">
    <property type="entry name" value="NAD(P)-binding Rossmann-fold domains"/>
    <property type="match status" value="1"/>
</dbReference>